<sequence length="336" mass="34511">MKGSNSIGDLSRFAQLRQSNALLKARLALLSKEAASGLKSDVPAALGGNMGRLAHVQSRLALLESYDRNASLLQSEQDGLQAALTGVGDIVSARGAQMLAAPTLSGIAVDALCGQAMQDFGTVVRMLNTQIGGRFVLSGTAVTTAPLSQPDDILDLARAQVSGLSDPAGISAAIDAWFASDAPTGFAAQAFHGTSLPTSAGVSPDTTITQDVNALDPAFRTTLKGLVLGALAGDPGLGLSSASKAALLGQAGQRLVQGSTLITQLQAELGMKQEIVQQAVSRNTAETSALSIARSDMLSADPYETASALAQTQTSLQNLYALTARLSQLSLTDYIK</sequence>
<dbReference type="STRING" id="1945662.B0A89_06390"/>
<dbReference type="EMBL" id="CP020612">
    <property type="protein sequence ID" value="ARJ69312.1"/>
    <property type="molecule type" value="Genomic_DNA"/>
</dbReference>
<name>A0A1W6CWR2_9RHOB</name>
<evidence type="ECO:0000256" key="2">
    <source>
        <dbReference type="ARBA" id="ARBA00005709"/>
    </source>
</evidence>
<protein>
    <recommendedName>
        <fullName evidence="4">Flagellin C-terminal domain-containing protein</fullName>
    </recommendedName>
</protein>
<dbReference type="InterPro" id="IPR046358">
    <property type="entry name" value="Flagellin_C"/>
</dbReference>
<dbReference type="AlphaFoldDB" id="A0A1W6CWR2"/>
<dbReference type="KEGG" id="pcon:B0A89_06390"/>
<dbReference type="Proteomes" id="UP000193017">
    <property type="component" value="Chromosome"/>
</dbReference>
<dbReference type="InterPro" id="IPR001492">
    <property type="entry name" value="Flagellin"/>
</dbReference>
<organism evidence="5 6">
    <name type="scientific">Paracoccus contaminans</name>
    <dbReference type="NCBI Taxonomy" id="1945662"/>
    <lineage>
        <taxon>Bacteria</taxon>
        <taxon>Pseudomonadati</taxon>
        <taxon>Pseudomonadota</taxon>
        <taxon>Alphaproteobacteria</taxon>
        <taxon>Rhodobacterales</taxon>
        <taxon>Paracoccaceae</taxon>
        <taxon>Paracoccus</taxon>
    </lineage>
</organism>
<dbReference type="RefSeq" id="WP_085377429.1">
    <property type="nucleotide sequence ID" value="NZ_CP020612.1"/>
</dbReference>
<proteinExistence type="inferred from homology"/>
<dbReference type="GO" id="GO:0009288">
    <property type="term" value="C:bacterial-type flagellum"/>
    <property type="evidence" value="ECO:0007669"/>
    <property type="project" value="UniProtKB-SubCell"/>
</dbReference>
<evidence type="ECO:0000259" key="4">
    <source>
        <dbReference type="Pfam" id="PF00700"/>
    </source>
</evidence>
<keyword evidence="6" id="KW-1185">Reference proteome</keyword>
<dbReference type="OrthoDB" id="7312911at2"/>
<comment type="similarity">
    <text evidence="2">Belongs to the bacterial flagellin family.</text>
</comment>
<evidence type="ECO:0000313" key="6">
    <source>
        <dbReference type="Proteomes" id="UP000193017"/>
    </source>
</evidence>
<accession>A0A1W6CWR2</accession>
<dbReference type="GO" id="GO:0005198">
    <property type="term" value="F:structural molecule activity"/>
    <property type="evidence" value="ECO:0007669"/>
    <property type="project" value="InterPro"/>
</dbReference>
<keyword evidence="3" id="KW-0975">Bacterial flagellum</keyword>
<dbReference type="SUPFAM" id="SSF64518">
    <property type="entry name" value="Phase 1 flagellin"/>
    <property type="match status" value="1"/>
</dbReference>
<dbReference type="Pfam" id="PF00700">
    <property type="entry name" value="Flagellin_C"/>
    <property type="match status" value="1"/>
</dbReference>
<evidence type="ECO:0000313" key="5">
    <source>
        <dbReference type="EMBL" id="ARJ69312.1"/>
    </source>
</evidence>
<dbReference type="PANTHER" id="PTHR42792">
    <property type="entry name" value="FLAGELLIN"/>
    <property type="match status" value="1"/>
</dbReference>
<evidence type="ECO:0000256" key="3">
    <source>
        <dbReference type="ARBA" id="ARBA00023143"/>
    </source>
</evidence>
<reference evidence="5 6" key="1">
    <citation type="submission" date="2017-03" db="EMBL/GenBank/DDBJ databases">
        <title>Genome sequence of Paracoccus contaminans isolated from a water microcosm.</title>
        <authorList>
            <person name="Aurass P."/>
            <person name="Karste S."/>
            <person name="Trost E."/>
            <person name="Glaeser S.P."/>
            <person name="Kaempfer P."/>
            <person name="Flieger A."/>
        </authorList>
    </citation>
    <scope>NUCLEOTIDE SEQUENCE [LARGE SCALE GENOMIC DNA]</scope>
    <source>
        <strain evidence="6">RKI 16-01929T\LMG 29738T\CCM 8701T\CIP 111112T</strain>
    </source>
</reference>
<feature type="domain" description="Flagellin C-terminal" evidence="4">
    <location>
        <begin position="260"/>
        <end position="335"/>
    </location>
</feature>
<gene>
    <name evidence="5" type="ORF">B0A89_06390</name>
</gene>
<evidence type="ECO:0000256" key="1">
    <source>
        <dbReference type="ARBA" id="ARBA00004365"/>
    </source>
</evidence>
<comment type="subcellular location">
    <subcellularLocation>
        <location evidence="1">Bacterial flagellum</location>
    </subcellularLocation>
</comment>
<dbReference type="Gene3D" id="1.20.1330.10">
    <property type="entry name" value="f41 fragment of flagellin, N-terminal domain"/>
    <property type="match status" value="1"/>
</dbReference>
<dbReference type="PANTHER" id="PTHR42792:SF1">
    <property type="entry name" value="FLAGELLAR HOOK-ASSOCIATED PROTEIN 3"/>
    <property type="match status" value="1"/>
</dbReference>